<protein>
    <submittedName>
        <fullName evidence="1">Uncharacterized protein</fullName>
    </submittedName>
</protein>
<accession>A0A8X6JAX0</accession>
<reference evidence="1" key="1">
    <citation type="submission" date="2020-07" db="EMBL/GenBank/DDBJ databases">
        <title>Multicomponent nature underlies the extraordinary mechanical properties of spider dragline silk.</title>
        <authorList>
            <person name="Kono N."/>
            <person name="Nakamura H."/>
            <person name="Mori M."/>
            <person name="Yoshida Y."/>
            <person name="Ohtoshi R."/>
            <person name="Malay A.D."/>
            <person name="Moran D.A.P."/>
            <person name="Tomita M."/>
            <person name="Numata K."/>
            <person name="Arakawa K."/>
        </authorList>
    </citation>
    <scope>NUCLEOTIDE SEQUENCE</scope>
</reference>
<gene>
    <name evidence="1" type="ORF">TNCT_669211</name>
</gene>
<organism evidence="1 2">
    <name type="scientific">Trichonephila clavata</name>
    <name type="common">Joro spider</name>
    <name type="synonym">Nephila clavata</name>
    <dbReference type="NCBI Taxonomy" id="2740835"/>
    <lineage>
        <taxon>Eukaryota</taxon>
        <taxon>Metazoa</taxon>
        <taxon>Ecdysozoa</taxon>
        <taxon>Arthropoda</taxon>
        <taxon>Chelicerata</taxon>
        <taxon>Arachnida</taxon>
        <taxon>Araneae</taxon>
        <taxon>Araneomorphae</taxon>
        <taxon>Entelegynae</taxon>
        <taxon>Araneoidea</taxon>
        <taxon>Nephilidae</taxon>
        <taxon>Trichonephila</taxon>
    </lineage>
</organism>
<dbReference type="EMBL" id="BMAO01037492">
    <property type="protein sequence ID" value="GFR18068.1"/>
    <property type="molecule type" value="Genomic_DNA"/>
</dbReference>
<name>A0A8X6JAX0_TRICU</name>
<keyword evidence="2" id="KW-1185">Reference proteome</keyword>
<evidence type="ECO:0000313" key="2">
    <source>
        <dbReference type="Proteomes" id="UP000887116"/>
    </source>
</evidence>
<sequence length="76" mass="8657">MVRMRVKYNIFGSDEIVGSSEKKKAEMKDANMIPAVKHDSVMPSVGCGNLVYIADTMNQLQYRKMLQDNVLQFVDE</sequence>
<dbReference type="Proteomes" id="UP000887116">
    <property type="component" value="Unassembled WGS sequence"/>
</dbReference>
<evidence type="ECO:0000313" key="1">
    <source>
        <dbReference type="EMBL" id="GFR18068.1"/>
    </source>
</evidence>
<proteinExistence type="predicted"/>
<comment type="caution">
    <text evidence="1">The sequence shown here is derived from an EMBL/GenBank/DDBJ whole genome shotgun (WGS) entry which is preliminary data.</text>
</comment>
<dbReference type="AlphaFoldDB" id="A0A8X6JAX0"/>